<keyword evidence="1" id="KW-0812">Transmembrane</keyword>
<reference evidence="2 3" key="1">
    <citation type="journal article" date="2018" name="Nat. Biotechnol.">
        <title>A standardized bacterial taxonomy based on genome phylogeny substantially revises the tree of life.</title>
        <authorList>
            <person name="Parks D.H."/>
            <person name="Chuvochina M."/>
            <person name="Waite D.W."/>
            <person name="Rinke C."/>
            <person name="Skarshewski A."/>
            <person name="Chaumeil P.A."/>
            <person name="Hugenholtz P."/>
        </authorList>
    </citation>
    <scope>NUCLEOTIDE SEQUENCE [LARGE SCALE GENOMIC DNA]</scope>
    <source>
        <strain evidence="2">UBA9158</strain>
    </source>
</reference>
<sequence length="62" mass="7045">MNRKDKFAFLVSSVAIMLGLFIAADEGPEGLILCAPVALYWLYRYFSRDISFIDQNPDQGEQ</sequence>
<evidence type="ECO:0000313" key="3">
    <source>
        <dbReference type="Proteomes" id="UP000259273"/>
    </source>
</evidence>
<evidence type="ECO:0000256" key="1">
    <source>
        <dbReference type="SAM" id="Phobius"/>
    </source>
</evidence>
<feature type="transmembrane region" description="Helical" evidence="1">
    <location>
        <begin position="30"/>
        <end position="46"/>
    </location>
</feature>
<evidence type="ECO:0000313" key="2">
    <source>
        <dbReference type="EMBL" id="HAN29656.1"/>
    </source>
</evidence>
<proteinExistence type="predicted"/>
<keyword evidence="1" id="KW-0472">Membrane</keyword>
<organism evidence="2 3">
    <name type="scientific">Haliea salexigens</name>
    <dbReference type="NCBI Taxonomy" id="287487"/>
    <lineage>
        <taxon>Bacteria</taxon>
        <taxon>Pseudomonadati</taxon>
        <taxon>Pseudomonadota</taxon>
        <taxon>Gammaproteobacteria</taxon>
        <taxon>Cellvibrionales</taxon>
        <taxon>Halieaceae</taxon>
        <taxon>Haliea</taxon>
    </lineage>
</organism>
<keyword evidence="1" id="KW-1133">Transmembrane helix</keyword>
<dbReference type="Proteomes" id="UP000259273">
    <property type="component" value="Unassembled WGS sequence"/>
</dbReference>
<protein>
    <submittedName>
        <fullName evidence="2">Uncharacterized protein</fullName>
    </submittedName>
</protein>
<gene>
    <name evidence="2" type="ORF">DCP75_18405</name>
</gene>
<accession>A0A3C1KTY3</accession>
<dbReference type="EMBL" id="DMND01000245">
    <property type="protein sequence ID" value="HAN29656.1"/>
    <property type="molecule type" value="Genomic_DNA"/>
</dbReference>
<dbReference type="AlphaFoldDB" id="A0A3C1KTY3"/>
<feature type="transmembrane region" description="Helical" evidence="1">
    <location>
        <begin position="7"/>
        <end position="24"/>
    </location>
</feature>
<name>A0A3C1KTY3_9GAMM</name>
<comment type="caution">
    <text evidence="2">The sequence shown here is derived from an EMBL/GenBank/DDBJ whole genome shotgun (WGS) entry which is preliminary data.</text>
</comment>